<dbReference type="NCBIfam" id="TIGR02971">
    <property type="entry name" value="heterocyst_DevB"/>
    <property type="match status" value="1"/>
</dbReference>
<keyword evidence="2 3" id="KW-0175">Coiled coil</keyword>
<feature type="coiled-coil region" evidence="3">
    <location>
        <begin position="103"/>
        <end position="155"/>
    </location>
</feature>
<name>A0ABU5RWK2_9CYAN</name>
<dbReference type="PANTHER" id="PTHR32347">
    <property type="entry name" value="EFFLUX SYSTEM COMPONENT YKNX-RELATED"/>
    <property type="match status" value="1"/>
</dbReference>
<dbReference type="InterPro" id="IPR059052">
    <property type="entry name" value="HH_YbhG-like"/>
</dbReference>
<evidence type="ECO:0000256" key="1">
    <source>
        <dbReference type="ARBA" id="ARBA00004196"/>
    </source>
</evidence>
<sequence length="349" mass="36769">MKLHPSAISLLLAAGLLAGVVVVLRSRQDRPDAPPPPSAQAPLPTVTALGRLAPIGEVRTIAAPSSTTGQQTILRLLVEEGDAVHQGQVLAVLDGQPRLQAAVDRADAQVQLARNRLSIARADHRSGLAGQLAKVQSLQAQLRTAESERLRYESLYLKGALSASDRDTKELTRDTVAASLRDAQAQLIRQRAAEGGTSLDVASAERSLVEAEAAHQAARAERDQSLVRSPIAGRVLSVGSRAGEVPGSAGIVEIGQTDRMQVIAEVYQSDLPRVRVGQPVRITSTALPTPLEGRVGLVGAIVRRQSVINTDPTANTDSRVVEVRIPLNAASNGRSAGLSNLQVRTVIGP</sequence>
<protein>
    <submittedName>
        <fullName evidence="5">HlyD family efflux transporter periplasmic adaptor subunit</fullName>
    </submittedName>
</protein>
<comment type="subcellular location">
    <subcellularLocation>
        <location evidence="1">Cell envelope</location>
    </subcellularLocation>
</comment>
<evidence type="ECO:0000313" key="6">
    <source>
        <dbReference type="Proteomes" id="UP001304461"/>
    </source>
</evidence>
<dbReference type="Proteomes" id="UP001304461">
    <property type="component" value="Unassembled WGS sequence"/>
</dbReference>
<dbReference type="Pfam" id="PF25881">
    <property type="entry name" value="HH_YBHG"/>
    <property type="match status" value="1"/>
</dbReference>
<dbReference type="RefSeq" id="WP_323306120.1">
    <property type="nucleotide sequence ID" value="NZ_JAYGHX010000008.1"/>
</dbReference>
<evidence type="ECO:0000256" key="3">
    <source>
        <dbReference type="SAM" id="Coils"/>
    </source>
</evidence>
<evidence type="ECO:0000259" key="4">
    <source>
        <dbReference type="Pfam" id="PF25881"/>
    </source>
</evidence>
<evidence type="ECO:0000256" key="2">
    <source>
        <dbReference type="ARBA" id="ARBA00023054"/>
    </source>
</evidence>
<gene>
    <name evidence="5" type="ORF">VB738_12895</name>
</gene>
<dbReference type="InterPro" id="IPR014315">
    <property type="entry name" value="ABC_heterocyst_DevB"/>
</dbReference>
<accession>A0ABU5RWK2</accession>
<keyword evidence="6" id="KW-1185">Reference proteome</keyword>
<feature type="domain" description="YbhG-like alpha-helical hairpin" evidence="4">
    <location>
        <begin position="100"/>
        <end position="216"/>
    </location>
</feature>
<dbReference type="Gene3D" id="2.40.50.100">
    <property type="match status" value="1"/>
</dbReference>
<reference evidence="5 6" key="1">
    <citation type="submission" date="2023-12" db="EMBL/GenBank/DDBJ databases">
        <title>Baltic Sea Cyanobacteria.</title>
        <authorList>
            <person name="Delbaje E."/>
            <person name="Fewer D.P."/>
            <person name="Shishido T.K."/>
        </authorList>
    </citation>
    <scope>NUCLEOTIDE SEQUENCE [LARGE SCALE GENOMIC DNA]</scope>
    <source>
        <strain evidence="5 6">UHCC 0139</strain>
    </source>
</reference>
<dbReference type="SUPFAM" id="SSF111369">
    <property type="entry name" value="HlyD-like secretion proteins"/>
    <property type="match status" value="1"/>
</dbReference>
<comment type="caution">
    <text evidence="5">The sequence shown here is derived from an EMBL/GenBank/DDBJ whole genome shotgun (WGS) entry which is preliminary data.</text>
</comment>
<dbReference type="InterPro" id="IPR050465">
    <property type="entry name" value="UPF0194_transport"/>
</dbReference>
<proteinExistence type="predicted"/>
<dbReference type="EMBL" id="JAYGHX010000008">
    <property type="protein sequence ID" value="MEA5392155.1"/>
    <property type="molecule type" value="Genomic_DNA"/>
</dbReference>
<evidence type="ECO:0000313" key="5">
    <source>
        <dbReference type="EMBL" id="MEA5392155.1"/>
    </source>
</evidence>
<dbReference type="Gene3D" id="2.40.30.170">
    <property type="match status" value="1"/>
</dbReference>
<dbReference type="PANTHER" id="PTHR32347:SF27">
    <property type="entry name" value="RND EFFLUX PUMP MEMBRANE FUSION PROTEIN BARREL-SANDWICH DOMAIN-CONTAINING PROTEIN"/>
    <property type="match status" value="1"/>
</dbReference>
<organism evidence="5 6">
    <name type="scientific">Cyanobium gracile UHCC 0139</name>
    <dbReference type="NCBI Taxonomy" id="3110308"/>
    <lineage>
        <taxon>Bacteria</taxon>
        <taxon>Bacillati</taxon>
        <taxon>Cyanobacteriota</taxon>
        <taxon>Cyanophyceae</taxon>
        <taxon>Synechococcales</taxon>
        <taxon>Prochlorococcaceae</taxon>
        <taxon>Cyanobium</taxon>
    </lineage>
</organism>